<dbReference type="InterPro" id="IPR029058">
    <property type="entry name" value="AB_hydrolase_fold"/>
</dbReference>
<proteinExistence type="predicted"/>
<dbReference type="EMBL" id="JASGBI010000001">
    <property type="protein sequence ID" value="MDI9238573.1"/>
    <property type="molecule type" value="Genomic_DNA"/>
</dbReference>
<evidence type="ECO:0000313" key="4">
    <source>
        <dbReference type="Proteomes" id="UP001321580"/>
    </source>
</evidence>
<accession>A0ABT6XEL0</accession>
<name>A0ABT6XEL0_9GAMM</name>
<dbReference type="RefSeq" id="WP_283212026.1">
    <property type="nucleotide sequence ID" value="NZ_JASGBI010000001.1"/>
</dbReference>
<feature type="region of interest" description="Disordered" evidence="1">
    <location>
        <begin position="1"/>
        <end position="29"/>
    </location>
</feature>
<feature type="compositionally biased region" description="Pro residues" evidence="1">
    <location>
        <begin position="1"/>
        <end position="11"/>
    </location>
</feature>
<dbReference type="GO" id="GO:0016787">
    <property type="term" value="F:hydrolase activity"/>
    <property type="evidence" value="ECO:0007669"/>
    <property type="project" value="UniProtKB-KW"/>
</dbReference>
<reference evidence="3 4" key="1">
    <citation type="submission" date="2023-05" db="EMBL/GenBank/DDBJ databases">
        <title>Lysobacter sp. strain LF1 Genome sequencing and assembly.</title>
        <authorList>
            <person name="Jung Y."/>
        </authorList>
    </citation>
    <scope>NUCLEOTIDE SEQUENCE [LARGE SCALE GENOMIC DNA]</scope>
    <source>
        <strain evidence="3 4">LF1</strain>
    </source>
</reference>
<feature type="domain" description="Serine aminopeptidase S33" evidence="2">
    <location>
        <begin position="85"/>
        <end position="182"/>
    </location>
</feature>
<protein>
    <submittedName>
        <fullName evidence="3">Alpha/beta hydrolase</fullName>
    </submittedName>
</protein>
<keyword evidence="3" id="KW-0378">Hydrolase</keyword>
<dbReference type="SUPFAM" id="SSF53474">
    <property type="entry name" value="alpha/beta-Hydrolases"/>
    <property type="match status" value="1"/>
</dbReference>
<organism evidence="3 4">
    <name type="scientific">Lysobacter stagni</name>
    <dbReference type="NCBI Taxonomy" id="3045172"/>
    <lineage>
        <taxon>Bacteria</taxon>
        <taxon>Pseudomonadati</taxon>
        <taxon>Pseudomonadota</taxon>
        <taxon>Gammaproteobacteria</taxon>
        <taxon>Lysobacterales</taxon>
        <taxon>Lysobacteraceae</taxon>
        <taxon>Lysobacter</taxon>
    </lineage>
</organism>
<evidence type="ECO:0000313" key="3">
    <source>
        <dbReference type="EMBL" id="MDI9238573.1"/>
    </source>
</evidence>
<evidence type="ECO:0000259" key="2">
    <source>
        <dbReference type="Pfam" id="PF12146"/>
    </source>
</evidence>
<keyword evidence="4" id="KW-1185">Reference proteome</keyword>
<evidence type="ECO:0000256" key="1">
    <source>
        <dbReference type="SAM" id="MobiDB-lite"/>
    </source>
</evidence>
<dbReference type="Pfam" id="PF12146">
    <property type="entry name" value="Hydrolase_4"/>
    <property type="match status" value="1"/>
</dbReference>
<dbReference type="InterPro" id="IPR022742">
    <property type="entry name" value="Hydrolase_4"/>
</dbReference>
<sequence length="390" mass="42241">MTSPASLPPPAQRYLFRDGRRGSTTDANAQARCENGAVVVRGKDGSATPWPQLPMKETDTTFVSHTTQLQGRLIEPVSANAKAPLVVMVHGSERTPSTRSQYAYALAAQGLRVFAYDKRGTGESEGEYTQNFELLADDAAAALEHARTLAAGRFGRAGYYGGSQGGWVAPLAATRSKADFVAVGFGLVVSPIDEDREQMLSEARAAGLSADAVADIKRLSRATATLVSSHFSEGFDALDALRGELKDKPWAKTLQGEYSGDMLRTSDADLRRVGRARFDNVELIWDYDAPAVLKRLQVPLLWVLAGEDREAPIDTSQRALSTLVKAGRPIDVYLFPDTDHGMVEFTVQPDGSRKYTRITDGYLTLLGDWMKGDVHGTYGRGTRLGAPAAK</sequence>
<dbReference type="PANTHER" id="PTHR43265">
    <property type="entry name" value="ESTERASE ESTD"/>
    <property type="match status" value="1"/>
</dbReference>
<dbReference type="InterPro" id="IPR053145">
    <property type="entry name" value="AB_hydrolase_Est10"/>
</dbReference>
<dbReference type="Proteomes" id="UP001321580">
    <property type="component" value="Unassembled WGS sequence"/>
</dbReference>
<comment type="caution">
    <text evidence="3">The sequence shown here is derived from an EMBL/GenBank/DDBJ whole genome shotgun (WGS) entry which is preliminary data.</text>
</comment>
<dbReference type="PANTHER" id="PTHR43265:SF1">
    <property type="entry name" value="ESTERASE ESTD"/>
    <property type="match status" value="1"/>
</dbReference>
<gene>
    <name evidence="3" type="ORF">QLQ15_06550</name>
</gene>
<dbReference type="Gene3D" id="3.40.50.1820">
    <property type="entry name" value="alpha/beta hydrolase"/>
    <property type="match status" value="1"/>
</dbReference>